<feature type="domain" description="DNA ligase D polymerase" evidence="2">
    <location>
        <begin position="28"/>
        <end position="287"/>
    </location>
</feature>
<dbReference type="AlphaFoldDB" id="A0A2U3KIU9"/>
<sequence length="341" mass="38299">MDSSVDIQGRHLKLSNLEKVMYPAAGFTKKDVIDYYVRIAPAIIPHLAGRALTRKRYPDGVDGEPFFEKNAPMHRPDWVKTAPIWSGHNRRTIHYVLTDDLATLVWLANLAALELHPSLALAKDVTCPTEMVFDLDPGPPANIVECCQVGLWLREIFEHFGLRSFPKTSGSKGLQIYVPLNTPTTYDATKLFAHALAQLLEHEHPELVLSEMSKQARTGKVFVDWSQNDEHKTTIAVYSLRARERPTVSTPVSWDEVERALKKKDAGLLVFEAAQVVARFEKMGDLFEPVLELKQRLPDLKKTGSEPAAVAEAMETTKVPTHAAKKAARMGHPPRTRSKRR</sequence>
<evidence type="ECO:0000313" key="3">
    <source>
        <dbReference type="EMBL" id="SPF39467.1"/>
    </source>
</evidence>
<dbReference type="OrthoDB" id="9802472at2"/>
<dbReference type="InterPro" id="IPR014145">
    <property type="entry name" value="LigD_pol_dom"/>
</dbReference>
<dbReference type="NCBIfam" id="TIGR02778">
    <property type="entry name" value="ligD_pol"/>
    <property type="match status" value="1"/>
</dbReference>
<evidence type="ECO:0000256" key="1">
    <source>
        <dbReference type="SAM" id="MobiDB-lite"/>
    </source>
</evidence>
<reference evidence="4" key="1">
    <citation type="submission" date="2018-02" db="EMBL/GenBank/DDBJ databases">
        <authorList>
            <person name="Hausmann B."/>
        </authorList>
    </citation>
    <scope>NUCLEOTIDE SEQUENCE [LARGE SCALE GENOMIC DNA]</scope>
    <source>
        <strain evidence="4">Peat soil MAG SbA1</strain>
    </source>
</reference>
<accession>A0A2U3KIU9</accession>
<dbReference type="Proteomes" id="UP000238701">
    <property type="component" value="Unassembled WGS sequence"/>
</dbReference>
<dbReference type="Pfam" id="PF21686">
    <property type="entry name" value="LigD_Prim-Pol"/>
    <property type="match status" value="1"/>
</dbReference>
<dbReference type="PANTHER" id="PTHR42705">
    <property type="entry name" value="BIFUNCTIONAL NON-HOMOLOGOUS END JOINING PROTEIN LIGD"/>
    <property type="match status" value="1"/>
</dbReference>
<dbReference type="CDD" id="cd04863">
    <property type="entry name" value="MtLigD_Pol_like"/>
    <property type="match status" value="1"/>
</dbReference>
<protein>
    <submittedName>
        <fullName evidence="3">DNA primase-like protein</fullName>
    </submittedName>
</protein>
<feature type="region of interest" description="Disordered" evidence="1">
    <location>
        <begin position="303"/>
        <end position="341"/>
    </location>
</feature>
<feature type="compositionally biased region" description="Basic residues" evidence="1">
    <location>
        <begin position="323"/>
        <end position="341"/>
    </location>
</feature>
<dbReference type="EMBL" id="OMOD01000120">
    <property type="protein sequence ID" value="SPF39467.1"/>
    <property type="molecule type" value="Genomic_DNA"/>
</dbReference>
<evidence type="ECO:0000259" key="2">
    <source>
        <dbReference type="Pfam" id="PF21686"/>
    </source>
</evidence>
<name>A0A2U3KIU9_9BACT</name>
<dbReference type="InterPro" id="IPR033649">
    <property type="entry name" value="MtLigD_Pol-like"/>
</dbReference>
<proteinExistence type="predicted"/>
<evidence type="ECO:0000313" key="4">
    <source>
        <dbReference type="Proteomes" id="UP000238701"/>
    </source>
</evidence>
<gene>
    <name evidence="3" type="ORF">SBA1_280006</name>
</gene>
<dbReference type="InterPro" id="IPR052171">
    <property type="entry name" value="NHEJ_LigD"/>
</dbReference>
<dbReference type="PANTHER" id="PTHR42705:SF2">
    <property type="entry name" value="BIFUNCTIONAL NON-HOMOLOGOUS END JOINING PROTEIN LIGD"/>
    <property type="match status" value="1"/>
</dbReference>
<dbReference type="Gene3D" id="3.90.920.10">
    <property type="entry name" value="DNA primase, PRIM domain"/>
    <property type="match status" value="1"/>
</dbReference>
<organism evidence="3 4">
    <name type="scientific">Candidatus Sulfotelmatobacter kueseliae</name>
    <dbReference type="NCBI Taxonomy" id="2042962"/>
    <lineage>
        <taxon>Bacteria</taxon>
        <taxon>Pseudomonadati</taxon>
        <taxon>Acidobacteriota</taxon>
        <taxon>Terriglobia</taxon>
        <taxon>Terriglobales</taxon>
        <taxon>Candidatus Korobacteraceae</taxon>
        <taxon>Candidatus Sulfotelmatobacter</taxon>
    </lineage>
</organism>